<organism evidence="1 2">
    <name type="scientific">Pistacia atlantica</name>
    <dbReference type="NCBI Taxonomy" id="434234"/>
    <lineage>
        <taxon>Eukaryota</taxon>
        <taxon>Viridiplantae</taxon>
        <taxon>Streptophyta</taxon>
        <taxon>Embryophyta</taxon>
        <taxon>Tracheophyta</taxon>
        <taxon>Spermatophyta</taxon>
        <taxon>Magnoliopsida</taxon>
        <taxon>eudicotyledons</taxon>
        <taxon>Gunneridae</taxon>
        <taxon>Pentapetalae</taxon>
        <taxon>rosids</taxon>
        <taxon>malvids</taxon>
        <taxon>Sapindales</taxon>
        <taxon>Anacardiaceae</taxon>
        <taxon>Pistacia</taxon>
    </lineage>
</organism>
<dbReference type="EMBL" id="CM047899">
    <property type="protein sequence ID" value="KAJ0102165.1"/>
    <property type="molecule type" value="Genomic_DNA"/>
</dbReference>
<dbReference type="Proteomes" id="UP001164250">
    <property type="component" value="Chromosome 3"/>
</dbReference>
<accession>A0ACC1BT51</accession>
<reference evidence="2" key="1">
    <citation type="journal article" date="2023" name="G3 (Bethesda)">
        <title>Genome assembly and association tests identify interacting loci associated with vigor, precocity, and sex in interspecific pistachio rootstocks.</title>
        <authorList>
            <person name="Palmer W."/>
            <person name="Jacygrad E."/>
            <person name="Sagayaradj S."/>
            <person name="Cavanaugh K."/>
            <person name="Han R."/>
            <person name="Bertier L."/>
            <person name="Beede B."/>
            <person name="Kafkas S."/>
            <person name="Golino D."/>
            <person name="Preece J."/>
            <person name="Michelmore R."/>
        </authorList>
    </citation>
    <scope>NUCLEOTIDE SEQUENCE [LARGE SCALE GENOMIC DNA]</scope>
</reference>
<name>A0ACC1BT51_9ROSI</name>
<proteinExistence type="predicted"/>
<keyword evidence="2" id="KW-1185">Reference proteome</keyword>
<sequence>MNIGTLLNAFYATSVALWMMDSSYIEIHLSHFMPSLTHFVHFRSVGGSNKAITLLFGAYLVYLGRNLISWSSKKQKTVARSSTEAEYRSVAATAAELC</sequence>
<protein>
    <submittedName>
        <fullName evidence="1">Uncharacterized protein</fullName>
    </submittedName>
</protein>
<evidence type="ECO:0000313" key="2">
    <source>
        <dbReference type="Proteomes" id="UP001164250"/>
    </source>
</evidence>
<evidence type="ECO:0000313" key="1">
    <source>
        <dbReference type="EMBL" id="KAJ0102165.1"/>
    </source>
</evidence>
<gene>
    <name evidence="1" type="ORF">Patl1_04636</name>
</gene>
<comment type="caution">
    <text evidence="1">The sequence shown here is derived from an EMBL/GenBank/DDBJ whole genome shotgun (WGS) entry which is preliminary data.</text>
</comment>